<organism evidence="2 3">
    <name type="scientific">Rhizophagus irregularis (strain DAOM 181602 / DAOM 197198 / MUCL 43194)</name>
    <name type="common">Arbuscular mycorrhizal fungus</name>
    <name type="synonym">Glomus intraradices</name>
    <dbReference type="NCBI Taxonomy" id="747089"/>
    <lineage>
        <taxon>Eukaryota</taxon>
        <taxon>Fungi</taxon>
        <taxon>Fungi incertae sedis</taxon>
        <taxon>Mucoromycota</taxon>
        <taxon>Glomeromycotina</taxon>
        <taxon>Glomeromycetes</taxon>
        <taxon>Glomerales</taxon>
        <taxon>Glomeraceae</taxon>
        <taxon>Rhizophagus</taxon>
    </lineage>
</organism>
<keyword evidence="3" id="KW-1185">Reference proteome</keyword>
<dbReference type="AlphaFoldDB" id="A0A2P4NU24"/>
<comment type="caution">
    <text evidence="2">The sequence shown here is derived from an EMBL/GenBank/DDBJ whole genome shotgun (WGS) entry which is preliminary data.</text>
</comment>
<reference evidence="2 3" key="1">
    <citation type="journal article" date="2013" name="Proc. Natl. Acad. Sci. U.S.A.">
        <title>Genome of an arbuscular mycorrhizal fungus provides insight into the oldest plant symbiosis.</title>
        <authorList>
            <person name="Tisserant E."/>
            <person name="Malbreil M."/>
            <person name="Kuo A."/>
            <person name="Kohler A."/>
            <person name="Symeonidi A."/>
            <person name="Balestrini R."/>
            <person name="Charron P."/>
            <person name="Duensing N."/>
            <person name="Frei Dit Frey N."/>
            <person name="Gianinazzi-Pearson V."/>
            <person name="Gilbert L.B."/>
            <person name="Handa Y."/>
            <person name="Herr J.R."/>
            <person name="Hijri M."/>
            <person name="Koul R."/>
            <person name="Kawaguchi M."/>
            <person name="Krajinski F."/>
            <person name="Lammers P.J."/>
            <person name="Masclaux F.G."/>
            <person name="Murat C."/>
            <person name="Morin E."/>
            <person name="Ndikumana S."/>
            <person name="Pagni M."/>
            <person name="Petitpierre D."/>
            <person name="Requena N."/>
            <person name="Rosikiewicz P."/>
            <person name="Riley R."/>
            <person name="Saito K."/>
            <person name="San Clemente H."/>
            <person name="Shapiro H."/>
            <person name="van Tuinen D."/>
            <person name="Becard G."/>
            <person name="Bonfante P."/>
            <person name="Paszkowski U."/>
            <person name="Shachar-Hill Y.Y."/>
            <person name="Tuskan G.A."/>
            <person name="Young P.W."/>
            <person name="Sanders I.R."/>
            <person name="Henrissat B."/>
            <person name="Rensing S.A."/>
            <person name="Grigoriev I.V."/>
            <person name="Corradi N."/>
            <person name="Roux C."/>
            <person name="Martin F."/>
        </authorList>
    </citation>
    <scope>NUCLEOTIDE SEQUENCE [LARGE SCALE GENOMIC DNA]</scope>
    <source>
        <strain evidence="2 3">DAOM 197198</strain>
    </source>
</reference>
<evidence type="ECO:0000313" key="2">
    <source>
        <dbReference type="EMBL" id="POG56637.1"/>
    </source>
</evidence>
<feature type="coiled-coil region" evidence="1">
    <location>
        <begin position="21"/>
        <end position="91"/>
    </location>
</feature>
<protein>
    <submittedName>
        <fullName evidence="2">Uncharacterized protein</fullName>
    </submittedName>
</protein>
<dbReference type="Proteomes" id="UP000018888">
    <property type="component" value="Unassembled WGS sequence"/>
</dbReference>
<evidence type="ECO:0000256" key="1">
    <source>
        <dbReference type="SAM" id="Coils"/>
    </source>
</evidence>
<accession>A0A2P4NU24</accession>
<sequence>MTNQELKEKLYSTIKSKAEINDLSEKLVDKYNEREKEFENKASQLNASTTKVRSQLISERKSHCKNQRELEAKYTAEIKLLKSNIKTLKREATLA</sequence>
<dbReference type="EMBL" id="AUPC02000701">
    <property type="protein sequence ID" value="POG56637.1"/>
    <property type="molecule type" value="Genomic_DNA"/>
</dbReference>
<keyword evidence="1" id="KW-0175">Coiled coil</keyword>
<gene>
    <name evidence="2" type="ORF">GLOIN_2v1791783</name>
</gene>
<evidence type="ECO:0000313" key="3">
    <source>
        <dbReference type="Proteomes" id="UP000018888"/>
    </source>
</evidence>
<name>A0A2P4NU24_RHIID</name>
<reference evidence="2 3" key="2">
    <citation type="journal article" date="2018" name="New Phytol.">
        <title>High intraspecific genome diversity in the model arbuscular mycorrhizal symbiont Rhizophagus irregularis.</title>
        <authorList>
            <person name="Chen E.C.H."/>
            <person name="Morin E."/>
            <person name="Beaudet D."/>
            <person name="Noel J."/>
            <person name="Yildirir G."/>
            <person name="Ndikumana S."/>
            <person name="Charron P."/>
            <person name="St-Onge C."/>
            <person name="Giorgi J."/>
            <person name="Kruger M."/>
            <person name="Marton T."/>
            <person name="Ropars J."/>
            <person name="Grigoriev I.V."/>
            <person name="Hainaut M."/>
            <person name="Henrissat B."/>
            <person name="Roux C."/>
            <person name="Martin F."/>
            <person name="Corradi N."/>
        </authorList>
    </citation>
    <scope>NUCLEOTIDE SEQUENCE [LARGE SCALE GENOMIC DNA]</scope>
    <source>
        <strain evidence="2 3">DAOM 197198</strain>
    </source>
</reference>
<proteinExistence type="predicted"/>